<sequence>MSKDTALAKFLLIIPFLILFNPTAAAESLYTYCSNDTSNYTLNTPFEENLKLLLQALPSNTSLSGFYNTSIGETPNDKIYGQALCRGDVNAAVCESCIVKASQEILKNCKSKDAIIWRDLCQVRYSFQSFFSMQVYTGKYPDWDAQEKSISNPDQFNQILKYLLSNLSTEAAFNPSRRMFATGEVKFSAKQTIYGLVQCTRDISTGDCKICLDSASGDLDACCFGKQGGIILSRNCDMRFEMYTFYNASSSNLLPNPTSQGDKRKIWMYLLVACIPTMILAIIIGSCLIFLWRKKGREQDEERAHLALVQELTTTQKGELVSCEELPFMDLDTIITATDNFSDSNKLGQGGFGSVYKGILPDGKEIAAKRLSRKTWQGLEEFKNEIILISKLQHKNLVRLLGCGIKGDEKLLIYEFMPNRSLDMFIFNSEGQAQLDWKTRYNIICGIGRGLVYLHEDSRLKIIHRDLKPSNVLLDHEMVVKISDFGMARILSETQNAADTKRVIGTYGYMAPEYAMAGQFSVKSDVFSFGVIVLEIISGKRSSGFYFTEHAETLLAYAWHLWNEGKELEFVDPLLMETCSTEQVVKCIHVGLLCVQEDPSDRPTMSSVVVLLGDETIALPQPKQPAFSVGRIVPIDKSSTADPSLNLITISVLHPR</sequence>
<proteinExistence type="predicted"/>
<dbReference type="Proteomes" id="UP000091857">
    <property type="component" value="Chromosome 16"/>
</dbReference>
<gene>
    <name evidence="1" type="ORF">MANES_16G013600v8</name>
</gene>
<keyword evidence="2" id="KW-1185">Reference proteome</keyword>
<evidence type="ECO:0000313" key="1">
    <source>
        <dbReference type="EMBL" id="KAG8635250.1"/>
    </source>
</evidence>
<organism evidence="1 2">
    <name type="scientific">Manihot esculenta</name>
    <name type="common">Cassava</name>
    <name type="synonym">Jatropha manihot</name>
    <dbReference type="NCBI Taxonomy" id="3983"/>
    <lineage>
        <taxon>Eukaryota</taxon>
        <taxon>Viridiplantae</taxon>
        <taxon>Streptophyta</taxon>
        <taxon>Embryophyta</taxon>
        <taxon>Tracheophyta</taxon>
        <taxon>Spermatophyta</taxon>
        <taxon>Magnoliopsida</taxon>
        <taxon>eudicotyledons</taxon>
        <taxon>Gunneridae</taxon>
        <taxon>Pentapetalae</taxon>
        <taxon>rosids</taxon>
        <taxon>fabids</taxon>
        <taxon>Malpighiales</taxon>
        <taxon>Euphorbiaceae</taxon>
        <taxon>Crotonoideae</taxon>
        <taxon>Manihoteae</taxon>
        <taxon>Manihot</taxon>
    </lineage>
</organism>
<reference evidence="2" key="1">
    <citation type="journal article" date="2016" name="Nat. Biotechnol.">
        <title>Sequencing wild and cultivated cassava and related species reveals extensive interspecific hybridization and genetic diversity.</title>
        <authorList>
            <person name="Bredeson J.V."/>
            <person name="Lyons J.B."/>
            <person name="Prochnik S.E."/>
            <person name="Wu G.A."/>
            <person name="Ha C.M."/>
            <person name="Edsinger-Gonzales E."/>
            <person name="Grimwood J."/>
            <person name="Schmutz J."/>
            <person name="Rabbi I.Y."/>
            <person name="Egesi C."/>
            <person name="Nauluvula P."/>
            <person name="Lebot V."/>
            <person name="Ndunguru J."/>
            <person name="Mkamilo G."/>
            <person name="Bart R.S."/>
            <person name="Setter T.L."/>
            <person name="Gleadow R.M."/>
            <person name="Kulakow P."/>
            <person name="Ferguson M.E."/>
            <person name="Rounsley S."/>
            <person name="Rokhsar D.S."/>
        </authorList>
    </citation>
    <scope>NUCLEOTIDE SEQUENCE [LARGE SCALE GENOMIC DNA]</scope>
    <source>
        <strain evidence="2">cv. AM560-2</strain>
    </source>
</reference>
<name>A0ACB7G591_MANES</name>
<comment type="caution">
    <text evidence="1">The sequence shown here is derived from an EMBL/GenBank/DDBJ whole genome shotgun (WGS) entry which is preliminary data.</text>
</comment>
<evidence type="ECO:0000313" key="2">
    <source>
        <dbReference type="Proteomes" id="UP000091857"/>
    </source>
</evidence>
<dbReference type="EMBL" id="CM004402">
    <property type="protein sequence ID" value="KAG8635250.1"/>
    <property type="molecule type" value="Genomic_DNA"/>
</dbReference>
<accession>A0ACB7G591</accession>
<protein>
    <submittedName>
        <fullName evidence="1">Uncharacterized protein</fullName>
    </submittedName>
</protein>